<evidence type="ECO:0000313" key="6">
    <source>
        <dbReference type="Proteomes" id="UP000290365"/>
    </source>
</evidence>
<evidence type="ECO:0000256" key="2">
    <source>
        <dbReference type="ARBA" id="ARBA00023125"/>
    </source>
</evidence>
<dbReference type="KEGG" id="kbs:EPA93_01390"/>
<dbReference type="SUPFAM" id="SSF46894">
    <property type="entry name" value="C-terminal effector domain of the bipartite response regulators"/>
    <property type="match status" value="1"/>
</dbReference>
<dbReference type="InterPro" id="IPR003593">
    <property type="entry name" value="AAA+_ATPase"/>
</dbReference>
<dbReference type="Gene3D" id="1.10.10.10">
    <property type="entry name" value="Winged helix-like DNA-binding domain superfamily/Winged helix DNA-binding domain"/>
    <property type="match status" value="1"/>
</dbReference>
<dbReference type="InterPro" id="IPR016032">
    <property type="entry name" value="Sig_transdc_resp-reg_C-effctor"/>
</dbReference>
<evidence type="ECO:0000256" key="1">
    <source>
        <dbReference type="ARBA" id="ARBA00023015"/>
    </source>
</evidence>
<dbReference type="SMART" id="SM00382">
    <property type="entry name" value="AAA"/>
    <property type="match status" value="1"/>
</dbReference>
<dbReference type="PROSITE" id="PS50043">
    <property type="entry name" value="HTH_LUXR_2"/>
    <property type="match status" value="1"/>
</dbReference>
<dbReference type="InterPro" id="IPR000792">
    <property type="entry name" value="Tscrpt_reg_LuxR_C"/>
</dbReference>
<dbReference type="GO" id="GO:0016887">
    <property type="term" value="F:ATP hydrolysis activity"/>
    <property type="evidence" value="ECO:0007669"/>
    <property type="project" value="InterPro"/>
</dbReference>
<dbReference type="Pfam" id="PF25873">
    <property type="entry name" value="WHD_MalT"/>
    <property type="match status" value="1"/>
</dbReference>
<keyword evidence="2" id="KW-0238">DNA-binding</keyword>
<protein>
    <recommendedName>
        <fullName evidence="4">HTH luxR-type domain-containing protein</fullName>
    </recommendedName>
</protein>
<dbReference type="InterPro" id="IPR019734">
    <property type="entry name" value="TPR_rpt"/>
</dbReference>
<organism evidence="5 6">
    <name type="scientific">Ktedonosporobacter rubrisoli</name>
    <dbReference type="NCBI Taxonomy" id="2509675"/>
    <lineage>
        <taxon>Bacteria</taxon>
        <taxon>Bacillati</taxon>
        <taxon>Chloroflexota</taxon>
        <taxon>Ktedonobacteria</taxon>
        <taxon>Ktedonobacterales</taxon>
        <taxon>Ktedonosporobacteraceae</taxon>
        <taxon>Ktedonosporobacter</taxon>
    </lineage>
</organism>
<keyword evidence="3" id="KW-0804">Transcription</keyword>
<dbReference type="InterPro" id="IPR049945">
    <property type="entry name" value="AAA_22"/>
</dbReference>
<dbReference type="Pfam" id="PF17874">
    <property type="entry name" value="TPR_MalT"/>
    <property type="match status" value="1"/>
</dbReference>
<dbReference type="OrthoDB" id="138331at2"/>
<name>A0A4P6JI37_KTERU</name>
<dbReference type="SUPFAM" id="SSF52540">
    <property type="entry name" value="P-loop containing nucleoside triphosphate hydrolases"/>
    <property type="match status" value="1"/>
</dbReference>
<dbReference type="GO" id="GO:0006355">
    <property type="term" value="P:regulation of DNA-templated transcription"/>
    <property type="evidence" value="ECO:0007669"/>
    <property type="project" value="InterPro"/>
</dbReference>
<dbReference type="PANTHER" id="PTHR44688">
    <property type="entry name" value="DNA-BINDING TRANSCRIPTIONAL ACTIVATOR DEVR_DOSR"/>
    <property type="match status" value="1"/>
</dbReference>
<dbReference type="InterPro" id="IPR036388">
    <property type="entry name" value="WH-like_DNA-bd_sf"/>
</dbReference>
<accession>A0A4P6JI37</accession>
<dbReference type="InterPro" id="IPR011990">
    <property type="entry name" value="TPR-like_helical_dom_sf"/>
</dbReference>
<sequence>MLFLFCVTLPYFRDGATMARTTPSLQQGRLDTYAETEAIAVDSPAWFSWLAEHRLFRFIAASGKFTARKERRASGQYWYAYRRQHGLLRTAYLGKTEEVTHGRLNEVADLLNAASAQNAIASNEPGQAYLLTTKLIPPALSATMIARPRLLTALRNYATRRLLLLTAPAGSGKTTLLSAWLRELSCPVAWLSLEEGENEPTRFWSYVLAALQKHIHNFATHLRLQLSRLQEETLEPFLVLLVNALATLPGELVLILDDYHLITNLTIQEGVSFLIEHAPAQLHLVIASRALPALPLARLQARSMLAEVGFAELRFTSQEAGELLEKCAGITPEEEELTNIVSRTEGWATGLVLIAQAARSGHRDVASLPNSATDFQAVFAYFASEILARQPEHVREFLLCSSALECFNGALCDAIMLQRHGHDLLVHLSQENLFLSSLAERPGWYRYHQLFSSFLRSQLEHVYPGRAAALLRQASDWYAQQAMPAEAITCALQAHDYTLAARLLEGQGRAMLMSQEVLTLSMWIHSLPTALMPAHPRLCIYAAWTFLHTSHMLAAESYLNLAERGLKDEVIVEEELQALHGEIAAIRARLAIYHERSEHSITLAQQALLWLAEGDDIMRCEVALSLGVAYEALEKPAEAEKSYREALKRSQRCGNLRTAMLAIRSLALLYKEQGKLHRAYKTYQEGLAYVQQTRQEKLVLAAFLFVGLGELYYEWNDLEAAERYLGEGVMSGQRSGDVKIWLLSYVGLIYSALAREEQAKVEALLSEAERQIHLTQFSRGIGWLETIHAQLSARQGNMEPLLDWARTCGLDPAQEPDVLYEDEYQQLALALSISNESVAALHILDALLKRAERAQRTGRKISLLLSLVSVYMKQGESTQALTLLAESLALAEPGGYLRTFIDQGPQLIGPLTKLLKAYQQGNQPGHICSLAYLKRLLFLFRQEPALQHKHEAVPILPEQLSPRELEVLRLLAAGYTNAEIARILVIGLNTVKTHLKNIFGKLEVRNRTQAIACARTLQLL</sequence>
<dbReference type="GO" id="GO:0003677">
    <property type="term" value="F:DNA binding"/>
    <property type="evidence" value="ECO:0007669"/>
    <property type="project" value="UniProtKB-KW"/>
</dbReference>
<evidence type="ECO:0000313" key="5">
    <source>
        <dbReference type="EMBL" id="QBD74714.1"/>
    </source>
</evidence>
<dbReference type="InterPro" id="IPR041617">
    <property type="entry name" value="TPR_MalT"/>
</dbReference>
<dbReference type="Gene3D" id="1.25.40.10">
    <property type="entry name" value="Tetratricopeptide repeat domain"/>
    <property type="match status" value="1"/>
</dbReference>
<dbReference type="SUPFAM" id="SSF48452">
    <property type="entry name" value="TPR-like"/>
    <property type="match status" value="1"/>
</dbReference>
<dbReference type="CDD" id="cd06170">
    <property type="entry name" value="LuxR_C_like"/>
    <property type="match status" value="1"/>
</dbReference>
<dbReference type="InterPro" id="IPR027417">
    <property type="entry name" value="P-loop_NTPase"/>
</dbReference>
<gene>
    <name evidence="5" type="ORF">EPA93_01390</name>
</gene>
<dbReference type="SMART" id="SM00421">
    <property type="entry name" value="HTH_LUXR"/>
    <property type="match status" value="1"/>
</dbReference>
<dbReference type="Pfam" id="PF00196">
    <property type="entry name" value="GerE"/>
    <property type="match status" value="1"/>
</dbReference>
<dbReference type="PROSITE" id="PS00622">
    <property type="entry name" value="HTH_LUXR_1"/>
    <property type="match status" value="1"/>
</dbReference>
<dbReference type="EMBL" id="CP035758">
    <property type="protein sequence ID" value="QBD74714.1"/>
    <property type="molecule type" value="Genomic_DNA"/>
</dbReference>
<reference evidence="5 6" key="1">
    <citation type="submission" date="2019-01" db="EMBL/GenBank/DDBJ databases">
        <title>Ktedonosporobacter rubrisoli SCAWS-G2.</title>
        <authorList>
            <person name="Huang Y."/>
            <person name="Yan B."/>
        </authorList>
    </citation>
    <scope>NUCLEOTIDE SEQUENCE [LARGE SCALE GENOMIC DNA]</scope>
    <source>
        <strain evidence="5 6">SCAWS-G2</strain>
    </source>
</reference>
<dbReference type="Proteomes" id="UP000290365">
    <property type="component" value="Chromosome"/>
</dbReference>
<keyword evidence="6" id="KW-1185">Reference proteome</keyword>
<evidence type="ECO:0000256" key="3">
    <source>
        <dbReference type="ARBA" id="ARBA00023163"/>
    </source>
</evidence>
<dbReference type="Gene3D" id="3.40.50.300">
    <property type="entry name" value="P-loop containing nucleotide triphosphate hydrolases"/>
    <property type="match status" value="1"/>
</dbReference>
<dbReference type="SMART" id="SM00028">
    <property type="entry name" value="TPR"/>
    <property type="match status" value="4"/>
</dbReference>
<evidence type="ECO:0000259" key="4">
    <source>
        <dbReference type="PROSITE" id="PS50043"/>
    </source>
</evidence>
<feature type="domain" description="HTH luxR-type" evidence="4">
    <location>
        <begin position="953"/>
        <end position="1018"/>
    </location>
</feature>
<dbReference type="PRINTS" id="PR00038">
    <property type="entry name" value="HTHLUXR"/>
</dbReference>
<keyword evidence="1" id="KW-0805">Transcription regulation</keyword>
<dbReference type="InterPro" id="IPR059106">
    <property type="entry name" value="WHD_MalT"/>
</dbReference>
<proteinExistence type="predicted"/>
<dbReference type="PANTHER" id="PTHR44688:SF16">
    <property type="entry name" value="DNA-BINDING TRANSCRIPTIONAL ACTIVATOR DEVR_DOSR"/>
    <property type="match status" value="1"/>
</dbReference>
<dbReference type="Pfam" id="PF13401">
    <property type="entry name" value="AAA_22"/>
    <property type="match status" value="1"/>
</dbReference>
<dbReference type="AlphaFoldDB" id="A0A4P6JI37"/>